<evidence type="ECO:0000313" key="2">
    <source>
        <dbReference type="Proteomes" id="UP001148629"/>
    </source>
</evidence>
<comment type="caution">
    <text evidence="1">The sequence shown here is derived from an EMBL/GenBank/DDBJ whole genome shotgun (WGS) entry which is preliminary data.</text>
</comment>
<protein>
    <submittedName>
        <fullName evidence="1">Uncharacterized protein</fullName>
    </submittedName>
</protein>
<proteinExistence type="predicted"/>
<accession>A0ACC1SUN4</accession>
<gene>
    <name evidence="1" type="ORF">NM208_g1880</name>
</gene>
<keyword evidence="2" id="KW-1185">Reference proteome</keyword>
<reference evidence="1" key="1">
    <citation type="submission" date="2022-08" db="EMBL/GenBank/DDBJ databases">
        <title>Genome Sequence of Fusarium decemcellulare.</title>
        <authorList>
            <person name="Buettner E."/>
        </authorList>
    </citation>
    <scope>NUCLEOTIDE SEQUENCE</scope>
    <source>
        <strain evidence="1">Babe19</strain>
    </source>
</reference>
<sequence>MYIPRTDVTPNMVSVRSVDDESRTPEVCTILILFSIISTVVVVLRTYIRLFVLRTFGFNDGIMLVALMLAIGAAVAIGMETKYGLGHHTWVQPKEDLVPYMKSFYASVVVYNVAICFVKISILLQYRRVFAVKMIQHATFYGVILMTVWTITIFFLNLLVCVPVAKFWNPALPGRCLDYLTVWYVMAGYNLVTDIAIFCLPLPVIRSLQLPRKQKAMLFGVFCLGFFTCIISIIRIRTLKVAASTKDPNWDNVDAAIWSFLEVAIAIIAACLPTLRPLFSRLMPRLFASSLGRSKGPSQYGPYAQAPSSHCLANTHNARSVKSAVGTSEGTRTLHENDNSIELSPQNYKSMPSPIGYSISVKITGGEKRSRHSVDTQPRESGESHKTAKGGIQTTTVVMQEVAVQGENEEEWDARSRGGCSDTTL</sequence>
<name>A0ACC1SUN4_9HYPO</name>
<dbReference type="Proteomes" id="UP001148629">
    <property type="component" value="Unassembled WGS sequence"/>
</dbReference>
<dbReference type="EMBL" id="JANRMS010000104">
    <property type="protein sequence ID" value="KAJ3546693.1"/>
    <property type="molecule type" value="Genomic_DNA"/>
</dbReference>
<evidence type="ECO:0000313" key="1">
    <source>
        <dbReference type="EMBL" id="KAJ3546693.1"/>
    </source>
</evidence>
<organism evidence="1 2">
    <name type="scientific">Fusarium decemcellulare</name>
    <dbReference type="NCBI Taxonomy" id="57161"/>
    <lineage>
        <taxon>Eukaryota</taxon>
        <taxon>Fungi</taxon>
        <taxon>Dikarya</taxon>
        <taxon>Ascomycota</taxon>
        <taxon>Pezizomycotina</taxon>
        <taxon>Sordariomycetes</taxon>
        <taxon>Hypocreomycetidae</taxon>
        <taxon>Hypocreales</taxon>
        <taxon>Nectriaceae</taxon>
        <taxon>Fusarium</taxon>
        <taxon>Fusarium decemcellulare species complex</taxon>
    </lineage>
</organism>